<dbReference type="EMBL" id="JH159152">
    <property type="protein sequence ID" value="EGZ23922.1"/>
    <property type="molecule type" value="Genomic_DNA"/>
</dbReference>
<dbReference type="InterPro" id="IPR006671">
    <property type="entry name" value="Cyclin_N"/>
</dbReference>
<dbReference type="FunFam" id="1.10.472.10:FF:000001">
    <property type="entry name" value="G2/mitotic-specific cyclin"/>
    <property type="match status" value="1"/>
</dbReference>
<dbReference type="CDD" id="cd20507">
    <property type="entry name" value="CYCLIN_CCNB1-like_rpt1"/>
    <property type="match status" value="1"/>
</dbReference>
<dbReference type="PANTHER" id="PTHR10177">
    <property type="entry name" value="CYCLINS"/>
    <property type="match status" value="1"/>
</dbReference>
<evidence type="ECO:0000256" key="4">
    <source>
        <dbReference type="RuleBase" id="RU000383"/>
    </source>
</evidence>
<evidence type="ECO:0000256" key="5">
    <source>
        <dbReference type="SAM" id="MobiDB-lite"/>
    </source>
</evidence>
<dbReference type="InterPro" id="IPR039361">
    <property type="entry name" value="Cyclin"/>
</dbReference>
<dbReference type="Proteomes" id="UP000002640">
    <property type="component" value="Unassembled WGS sequence"/>
</dbReference>
<gene>
    <name evidence="8" type="ORF">PHYSODRAFT_311116</name>
</gene>
<dbReference type="GeneID" id="20643352"/>
<dbReference type="Pfam" id="PF00134">
    <property type="entry name" value="Cyclin_N"/>
    <property type="match status" value="1"/>
</dbReference>
<reference evidence="8 9" key="1">
    <citation type="journal article" date="2006" name="Science">
        <title>Phytophthora genome sequences uncover evolutionary origins and mechanisms of pathogenesis.</title>
        <authorList>
            <person name="Tyler B.M."/>
            <person name="Tripathy S."/>
            <person name="Zhang X."/>
            <person name="Dehal P."/>
            <person name="Jiang R.H."/>
            <person name="Aerts A."/>
            <person name="Arredondo F.D."/>
            <person name="Baxter L."/>
            <person name="Bensasson D."/>
            <person name="Beynon J.L."/>
            <person name="Chapman J."/>
            <person name="Damasceno C.M."/>
            <person name="Dorrance A.E."/>
            <person name="Dou D."/>
            <person name="Dickerman A.W."/>
            <person name="Dubchak I.L."/>
            <person name="Garbelotto M."/>
            <person name="Gijzen M."/>
            <person name="Gordon S.G."/>
            <person name="Govers F."/>
            <person name="Grunwald N.J."/>
            <person name="Huang W."/>
            <person name="Ivors K.L."/>
            <person name="Jones R.W."/>
            <person name="Kamoun S."/>
            <person name="Krampis K."/>
            <person name="Lamour K.H."/>
            <person name="Lee M.K."/>
            <person name="McDonald W.H."/>
            <person name="Medina M."/>
            <person name="Meijer H.J."/>
            <person name="Nordberg E.K."/>
            <person name="Maclean D.J."/>
            <person name="Ospina-Giraldo M.D."/>
            <person name="Morris P.F."/>
            <person name="Phuntumart V."/>
            <person name="Putnam N.H."/>
            <person name="Rash S."/>
            <person name="Rose J.K."/>
            <person name="Sakihama Y."/>
            <person name="Salamov A.A."/>
            <person name="Savidor A."/>
            <person name="Scheuring C.F."/>
            <person name="Smith B.M."/>
            <person name="Sobral B.W."/>
            <person name="Terry A."/>
            <person name="Torto-Alalibo T.A."/>
            <person name="Win J."/>
            <person name="Xu Z."/>
            <person name="Zhang H."/>
            <person name="Grigoriev I.V."/>
            <person name="Rokhsar D.S."/>
            <person name="Boore J.L."/>
        </authorList>
    </citation>
    <scope>NUCLEOTIDE SEQUENCE [LARGE SCALE GENOMIC DNA]</scope>
    <source>
        <strain evidence="8 9">P6497</strain>
    </source>
</reference>
<evidence type="ECO:0000259" key="6">
    <source>
        <dbReference type="SMART" id="SM00385"/>
    </source>
</evidence>
<evidence type="ECO:0000256" key="2">
    <source>
        <dbReference type="ARBA" id="ARBA00023127"/>
    </source>
</evidence>
<dbReference type="GO" id="GO:0051301">
    <property type="term" value="P:cell division"/>
    <property type="evidence" value="ECO:0007669"/>
    <property type="project" value="UniProtKB-KW"/>
</dbReference>
<organism evidence="8 9">
    <name type="scientific">Phytophthora sojae (strain P6497)</name>
    <name type="common">Soybean stem and root rot agent</name>
    <name type="synonym">Phytophthora megasperma f. sp. glycines</name>
    <dbReference type="NCBI Taxonomy" id="1094619"/>
    <lineage>
        <taxon>Eukaryota</taxon>
        <taxon>Sar</taxon>
        <taxon>Stramenopiles</taxon>
        <taxon>Oomycota</taxon>
        <taxon>Peronosporomycetes</taxon>
        <taxon>Peronosporales</taxon>
        <taxon>Peronosporaceae</taxon>
        <taxon>Phytophthora</taxon>
    </lineage>
</organism>
<dbReference type="SMART" id="SM00385">
    <property type="entry name" value="CYCLIN"/>
    <property type="match status" value="2"/>
</dbReference>
<dbReference type="InParanoid" id="G4YZ64"/>
<protein>
    <recommendedName>
        <fullName evidence="10">Cyclin N-terminal domain-containing protein</fullName>
    </recommendedName>
</protein>
<dbReference type="Gene3D" id="1.10.472.10">
    <property type="entry name" value="Cyclin-like"/>
    <property type="match status" value="2"/>
</dbReference>
<evidence type="ECO:0000313" key="9">
    <source>
        <dbReference type="Proteomes" id="UP000002640"/>
    </source>
</evidence>
<dbReference type="KEGG" id="psoj:PHYSODRAFT_311116"/>
<dbReference type="SUPFAM" id="SSF47954">
    <property type="entry name" value="Cyclin-like"/>
    <property type="match status" value="2"/>
</dbReference>
<dbReference type="InterPro" id="IPR036915">
    <property type="entry name" value="Cyclin-like_sf"/>
</dbReference>
<evidence type="ECO:0000313" key="8">
    <source>
        <dbReference type="EMBL" id="EGZ23922.1"/>
    </source>
</evidence>
<dbReference type="PIRSF" id="PIRSF001771">
    <property type="entry name" value="Cyclin_A_B_D_E"/>
    <property type="match status" value="1"/>
</dbReference>
<dbReference type="OMA" id="PTAFQFM"/>
<evidence type="ECO:0000259" key="7">
    <source>
        <dbReference type="SMART" id="SM01332"/>
    </source>
</evidence>
<dbReference type="InterPro" id="IPR004367">
    <property type="entry name" value="Cyclin_C-dom"/>
</dbReference>
<evidence type="ECO:0000256" key="1">
    <source>
        <dbReference type="ARBA" id="ARBA00022618"/>
    </source>
</evidence>
<evidence type="ECO:0008006" key="10">
    <source>
        <dbReference type="Google" id="ProtNLM"/>
    </source>
</evidence>
<sequence length="471" mass="52866">MSFVRRSARINNENEMPADLHASRPGKRQILQDAGNAEKRQKLLKTETSTIITGARRTALGDVTNRRTALGDVTNRINIKKESMSSMSSSVANAGALAKKKVIASKRSLSNVNAGSRVVSNANASKRNFSNVNLSSRASSTTSSLSTHSSSIISRMSRPLPATTPVATKLDSMGLMDKTSPMVDIVPTKHEAKDHDIDSEDKNDPTACWQYAEDITKYQLEVEMKRKTSSSYMARQSDITSKMRAILVDWLVDVHYKYGLLPQTLHIAVLLIDQYLEKNLSVKRQRLQLVGVAAMFIASKYEEIYPPEAEDFVKITDNAYSREEVFQMEAKMLVTIGYRVTFPTAFQFMKRFLKASRTCDDRVEHFAHYVVDRSLQEYKLIKYPPSTIAASAVHIARTQMRDTPAWSSTLEHHSSYSESTLEPCIEDLKEILWNTQNNVGKMSKLSAARRKFSKERFMAVAAEPLVFGKSA</sequence>
<keyword evidence="9" id="KW-1185">Reference proteome</keyword>
<comment type="similarity">
    <text evidence="4">Belongs to the cyclin family.</text>
</comment>
<dbReference type="RefSeq" id="XP_009519210.1">
    <property type="nucleotide sequence ID" value="XM_009520915.1"/>
</dbReference>
<dbReference type="SMART" id="SM01332">
    <property type="entry name" value="Cyclin_C"/>
    <property type="match status" value="1"/>
</dbReference>
<dbReference type="STRING" id="1094619.G4YZ64"/>
<dbReference type="GO" id="GO:0016538">
    <property type="term" value="F:cyclin-dependent protein serine/threonine kinase regulator activity"/>
    <property type="evidence" value="ECO:0007669"/>
    <property type="project" value="InterPro"/>
</dbReference>
<dbReference type="GO" id="GO:0044772">
    <property type="term" value="P:mitotic cell cycle phase transition"/>
    <property type="evidence" value="ECO:0007669"/>
    <property type="project" value="InterPro"/>
</dbReference>
<keyword evidence="2 4" id="KW-0195">Cyclin</keyword>
<keyword evidence="3" id="KW-0131">Cell cycle</keyword>
<dbReference type="AlphaFoldDB" id="G4YZ64"/>
<dbReference type="Pfam" id="PF02984">
    <property type="entry name" value="Cyclin_C"/>
    <property type="match status" value="1"/>
</dbReference>
<evidence type="ECO:0000256" key="3">
    <source>
        <dbReference type="ARBA" id="ARBA00023306"/>
    </source>
</evidence>
<keyword evidence="1" id="KW-0132">Cell division</keyword>
<dbReference type="InterPro" id="IPR013763">
    <property type="entry name" value="Cyclin-like_dom"/>
</dbReference>
<dbReference type="SMR" id="G4YZ64"/>
<name>G4YZ64_PHYSP</name>
<proteinExistence type="inferred from homology"/>
<feature type="domain" description="Cyclin-like" evidence="6">
    <location>
        <begin position="249"/>
        <end position="334"/>
    </location>
</feature>
<dbReference type="InterPro" id="IPR046965">
    <property type="entry name" value="Cyclin_A/B-like"/>
</dbReference>
<feature type="domain" description="Cyclin-like" evidence="6">
    <location>
        <begin position="347"/>
        <end position="430"/>
    </location>
</feature>
<feature type="domain" description="Cyclin C-terminal" evidence="7">
    <location>
        <begin position="343"/>
        <end position="466"/>
    </location>
</feature>
<accession>G4YZ64</accession>
<feature type="region of interest" description="Disordered" evidence="5">
    <location>
        <begin position="1"/>
        <end position="26"/>
    </location>
</feature>